<evidence type="ECO:0000259" key="4">
    <source>
        <dbReference type="PROSITE" id="PS51471"/>
    </source>
</evidence>
<dbReference type="GO" id="GO:0016491">
    <property type="term" value="F:oxidoreductase activity"/>
    <property type="evidence" value="ECO:0007669"/>
    <property type="project" value="UniProtKB-KW"/>
</dbReference>
<evidence type="ECO:0000313" key="6">
    <source>
        <dbReference type="Proteomes" id="UP000799757"/>
    </source>
</evidence>
<dbReference type="Gene3D" id="2.60.120.330">
    <property type="entry name" value="B-lactam Antibiotic, Isopenicillin N Synthase, Chain"/>
    <property type="match status" value="1"/>
</dbReference>
<dbReference type="InterPro" id="IPR050231">
    <property type="entry name" value="Iron_ascorbate_oxido_reductase"/>
</dbReference>
<dbReference type="InterPro" id="IPR044861">
    <property type="entry name" value="IPNS-like_FE2OG_OXY"/>
</dbReference>
<dbReference type="Pfam" id="PF03171">
    <property type="entry name" value="2OG-FeII_Oxy"/>
    <property type="match status" value="1"/>
</dbReference>
<keyword evidence="2" id="KW-0479">Metal-binding</keyword>
<proteinExistence type="inferred from homology"/>
<protein>
    <submittedName>
        <fullName evidence="5">Clavaminate synthase-like protein</fullName>
    </submittedName>
</protein>
<evidence type="ECO:0000256" key="2">
    <source>
        <dbReference type="RuleBase" id="RU003682"/>
    </source>
</evidence>
<feature type="region of interest" description="Disordered" evidence="3">
    <location>
        <begin position="1"/>
        <end position="21"/>
    </location>
</feature>
<dbReference type="Pfam" id="PF14226">
    <property type="entry name" value="DIOX_N"/>
    <property type="match status" value="1"/>
</dbReference>
<keyword evidence="6" id="KW-1185">Reference proteome</keyword>
<dbReference type="EMBL" id="MU001947">
    <property type="protein sequence ID" value="KAF2792967.1"/>
    <property type="molecule type" value="Genomic_DNA"/>
</dbReference>
<sequence>MPHSDHASPSPPPSETFADLPPFPATVPTAPLLCISLQKLLARDPGEEERCWKACCELGFFYLDLHDENADGIGGSLLRDAEQLFEVMKEFFGLEVEEKVKYDFKEQGSYFGYKGYGEGVVDRMGTRDKNEFYNISKDDILGLSEKLPCPPVLDPHRPLYTSYIRSAHALCMLVTSLLSTRLALTPRVRDAGGLQALHNLDARSGDQIRFVKAPPQDLDDGKAVALGEHTDFGSVTVLFNRLGGLQVRLPAHMAAVPPGDVDGGVGAESGLCGHGWAYVRPLPRHCIINLGDALVKFSEGTLRSNIHRVVAPPGEQAKVTRYSLVYFCRPGDAVRLRSLVEGGDGEGEGEEGVTAKEWILRRALGRRTEGGWEKSGGTEEVSLRGGVKR</sequence>
<reference evidence="5" key="1">
    <citation type="journal article" date="2020" name="Stud. Mycol.">
        <title>101 Dothideomycetes genomes: a test case for predicting lifestyles and emergence of pathogens.</title>
        <authorList>
            <person name="Haridas S."/>
            <person name="Albert R."/>
            <person name="Binder M."/>
            <person name="Bloem J."/>
            <person name="Labutti K."/>
            <person name="Salamov A."/>
            <person name="Andreopoulos B."/>
            <person name="Baker S."/>
            <person name="Barry K."/>
            <person name="Bills G."/>
            <person name="Bluhm B."/>
            <person name="Cannon C."/>
            <person name="Castanera R."/>
            <person name="Culley D."/>
            <person name="Daum C."/>
            <person name="Ezra D."/>
            <person name="Gonzalez J."/>
            <person name="Henrissat B."/>
            <person name="Kuo A."/>
            <person name="Liang C."/>
            <person name="Lipzen A."/>
            <person name="Lutzoni F."/>
            <person name="Magnuson J."/>
            <person name="Mondo S."/>
            <person name="Nolan M."/>
            <person name="Ohm R."/>
            <person name="Pangilinan J."/>
            <person name="Park H.-J."/>
            <person name="Ramirez L."/>
            <person name="Alfaro M."/>
            <person name="Sun H."/>
            <person name="Tritt A."/>
            <person name="Yoshinaga Y."/>
            <person name="Zwiers L.-H."/>
            <person name="Turgeon B."/>
            <person name="Goodwin S."/>
            <person name="Spatafora J."/>
            <person name="Crous P."/>
            <person name="Grigoriev I."/>
        </authorList>
    </citation>
    <scope>NUCLEOTIDE SEQUENCE</scope>
    <source>
        <strain evidence="5">CBS 109.77</strain>
    </source>
</reference>
<dbReference type="InterPro" id="IPR027443">
    <property type="entry name" value="IPNS-like_sf"/>
</dbReference>
<dbReference type="Proteomes" id="UP000799757">
    <property type="component" value="Unassembled WGS sequence"/>
</dbReference>
<feature type="domain" description="Fe2OG dioxygenase" evidence="4">
    <location>
        <begin position="204"/>
        <end position="330"/>
    </location>
</feature>
<dbReference type="OrthoDB" id="288590at2759"/>
<feature type="region of interest" description="Disordered" evidence="3">
    <location>
        <begin position="369"/>
        <end position="389"/>
    </location>
</feature>
<organism evidence="5 6">
    <name type="scientific">Melanomma pulvis-pyrius CBS 109.77</name>
    <dbReference type="NCBI Taxonomy" id="1314802"/>
    <lineage>
        <taxon>Eukaryota</taxon>
        <taxon>Fungi</taxon>
        <taxon>Dikarya</taxon>
        <taxon>Ascomycota</taxon>
        <taxon>Pezizomycotina</taxon>
        <taxon>Dothideomycetes</taxon>
        <taxon>Pleosporomycetidae</taxon>
        <taxon>Pleosporales</taxon>
        <taxon>Melanommataceae</taxon>
        <taxon>Melanomma</taxon>
    </lineage>
</organism>
<evidence type="ECO:0000256" key="3">
    <source>
        <dbReference type="SAM" id="MobiDB-lite"/>
    </source>
</evidence>
<dbReference type="PANTHER" id="PTHR47990">
    <property type="entry name" value="2-OXOGLUTARATE (2OG) AND FE(II)-DEPENDENT OXYGENASE SUPERFAMILY PROTEIN-RELATED"/>
    <property type="match status" value="1"/>
</dbReference>
<comment type="similarity">
    <text evidence="1 2">Belongs to the iron/ascorbate-dependent oxidoreductase family.</text>
</comment>
<gene>
    <name evidence="5" type="ORF">K505DRAFT_245441</name>
</gene>
<dbReference type="InterPro" id="IPR026992">
    <property type="entry name" value="DIOX_N"/>
</dbReference>
<dbReference type="GO" id="GO:0046872">
    <property type="term" value="F:metal ion binding"/>
    <property type="evidence" value="ECO:0007669"/>
    <property type="project" value="UniProtKB-KW"/>
</dbReference>
<evidence type="ECO:0000256" key="1">
    <source>
        <dbReference type="ARBA" id="ARBA00008056"/>
    </source>
</evidence>
<dbReference type="PROSITE" id="PS51471">
    <property type="entry name" value="FE2OG_OXY"/>
    <property type="match status" value="1"/>
</dbReference>
<name>A0A6A6XB65_9PLEO</name>
<dbReference type="GO" id="GO:0044283">
    <property type="term" value="P:small molecule biosynthetic process"/>
    <property type="evidence" value="ECO:0007669"/>
    <property type="project" value="UniProtKB-ARBA"/>
</dbReference>
<accession>A0A6A6XB65</accession>
<keyword evidence="2" id="KW-0408">Iron</keyword>
<evidence type="ECO:0000313" key="5">
    <source>
        <dbReference type="EMBL" id="KAF2792967.1"/>
    </source>
</evidence>
<keyword evidence="2" id="KW-0560">Oxidoreductase</keyword>
<dbReference type="AlphaFoldDB" id="A0A6A6XB65"/>
<dbReference type="SUPFAM" id="SSF51197">
    <property type="entry name" value="Clavaminate synthase-like"/>
    <property type="match status" value="1"/>
</dbReference>
<dbReference type="InterPro" id="IPR005123">
    <property type="entry name" value="Oxoglu/Fe-dep_dioxygenase_dom"/>
</dbReference>